<dbReference type="Proteomes" id="UP000002200">
    <property type="component" value="Chromosome"/>
</dbReference>
<keyword evidence="6" id="KW-1185">Reference proteome</keyword>
<dbReference type="GeneID" id="67388581"/>
<proteinExistence type="predicted"/>
<dbReference type="PANTHER" id="PTHR43380">
    <property type="entry name" value="2-OXOISOVALERATE DEHYDROGENASE SUBUNIT ALPHA, MITOCHONDRIAL"/>
    <property type="match status" value="1"/>
</dbReference>
<dbReference type="SUPFAM" id="SSF52518">
    <property type="entry name" value="Thiamin diphosphate-binding fold (THDP-binding)"/>
    <property type="match status" value="1"/>
</dbReference>
<evidence type="ECO:0000256" key="1">
    <source>
        <dbReference type="ARBA" id="ARBA00001964"/>
    </source>
</evidence>
<sequence length="370" mass="41650">MKDKGYPVVQFLRPDGSFCPSETAEPFLSHAQSLDVEDIQRFYRDIILVRQIDHEAALLQRRGELALWPPVYGQEASQIGATYACSENDMIFPSYRDHAVMHARGIDLVHIAKLFRGASNNDWDVRQHKVWGYTLCIGAQVLHSTGYAIGIVLERQMSCTDDNSGYPEAVMVWFGDGASSQGDVSESMVFAARYQTPQVFMLQNNQYAISVPASVPSAACPLYKRGYGFGIPGIRIDGNDVIAAYAVVREYMDRARSGKGPHLIEAFTYRLGAHTTSDDPTRYRSEDEHREWLALDPIIRLERYLFSLGVEKTWFDRIRADIQLSVIGFRNAVLSIPQPDTKKIFDNVYSAYHPLVSSQSAHLLGLTESR</sequence>
<dbReference type="NCBIfam" id="TIGR03181">
    <property type="entry name" value="PDH_E1_alph_x"/>
    <property type="match status" value="1"/>
</dbReference>
<dbReference type="AlphaFoldDB" id="Q83FF2"/>
<dbReference type="Pfam" id="PF00676">
    <property type="entry name" value="E1_dh"/>
    <property type="match status" value="1"/>
</dbReference>
<evidence type="ECO:0000259" key="4">
    <source>
        <dbReference type="Pfam" id="PF00676"/>
    </source>
</evidence>
<dbReference type="InterPro" id="IPR029061">
    <property type="entry name" value="THDP-binding"/>
</dbReference>
<keyword evidence="3" id="KW-0786">Thiamine pyrophosphate</keyword>
<dbReference type="OrthoDB" id="9766715at2"/>
<dbReference type="GO" id="GO:0004739">
    <property type="term" value="F:pyruvate dehydrogenase (acetyl-transferring) activity"/>
    <property type="evidence" value="ECO:0007669"/>
    <property type="project" value="UniProtKB-EC"/>
</dbReference>
<feature type="domain" description="Dehydrogenase E1 component" evidence="4">
    <location>
        <begin position="46"/>
        <end position="310"/>
    </location>
</feature>
<accession>Q83FF2</accession>
<dbReference type="GO" id="GO:0009083">
    <property type="term" value="P:branched-chain amino acid catabolic process"/>
    <property type="evidence" value="ECO:0007669"/>
    <property type="project" value="TreeGrafter"/>
</dbReference>
<protein>
    <submittedName>
        <fullName evidence="5">Pyruvate dehydrogenase E1 component alpha subunit</fullName>
        <ecNumber evidence="5">1.2.4.1</ecNumber>
    </submittedName>
</protein>
<dbReference type="Gene3D" id="3.40.50.970">
    <property type="match status" value="1"/>
</dbReference>
<dbReference type="PANTHER" id="PTHR43380:SF1">
    <property type="entry name" value="2-OXOISOVALERATE DEHYDROGENASE SUBUNIT ALPHA, MITOCHONDRIAL"/>
    <property type="match status" value="1"/>
</dbReference>
<dbReference type="InterPro" id="IPR001017">
    <property type="entry name" value="DH_E1"/>
</dbReference>
<organism evidence="5 6">
    <name type="scientific">Tropheryma whipplei (strain Twist)</name>
    <name type="common">Whipple's bacillus</name>
    <dbReference type="NCBI Taxonomy" id="203267"/>
    <lineage>
        <taxon>Bacteria</taxon>
        <taxon>Bacillati</taxon>
        <taxon>Actinomycetota</taxon>
        <taxon>Actinomycetes</taxon>
        <taxon>Micrococcales</taxon>
        <taxon>Tropherymataceae</taxon>
        <taxon>Tropheryma</taxon>
    </lineage>
</organism>
<keyword evidence="5" id="KW-0670">Pyruvate</keyword>
<dbReference type="RefSeq" id="WP_011096736.1">
    <property type="nucleotide sequence ID" value="NC_004572.3"/>
</dbReference>
<dbReference type="InterPro" id="IPR017596">
    <property type="entry name" value="PdhA/BkdA"/>
</dbReference>
<dbReference type="CDD" id="cd02000">
    <property type="entry name" value="TPP_E1_PDC_ADC_BCADC"/>
    <property type="match status" value="1"/>
</dbReference>
<evidence type="ECO:0000256" key="3">
    <source>
        <dbReference type="ARBA" id="ARBA00023052"/>
    </source>
</evidence>
<dbReference type="KEGG" id="twh:TWT_790"/>
<comment type="cofactor">
    <cofactor evidence="1">
        <name>thiamine diphosphate</name>
        <dbReference type="ChEBI" id="CHEBI:58937"/>
    </cofactor>
</comment>
<dbReference type="HOGENOM" id="CLU_029393_1_0_11"/>
<evidence type="ECO:0000256" key="2">
    <source>
        <dbReference type="ARBA" id="ARBA00023002"/>
    </source>
</evidence>
<keyword evidence="2 5" id="KW-0560">Oxidoreductase</keyword>
<name>Q83FF2_TROWT</name>
<dbReference type="STRING" id="203267.TWT_790"/>
<dbReference type="eggNOG" id="COG1071">
    <property type="taxonomic scope" value="Bacteria"/>
</dbReference>
<dbReference type="EC" id="1.2.4.1" evidence="5"/>
<reference evidence="5 6" key="1">
    <citation type="journal article" date="2003" name="Genome Res.">
        <title>Tropheryma whipplei twist: a human pathogenic Actinobacteria with a reduced genome.</title>
        <authorList>
            <person name="Raoult D."/>
            <person name="Ogata H."/>
            <person name="Audic S."/>
            <person name="Robert C."/>
            <person name="Suhre K."/>
            <person name="Drancourt M."/>
            <person name="Claverie J.-M."/>
        </authorList>
    </citation>
    <scope>NUCLEOTIDE SEQUENCE [LARGE SCALE GENOMIC DNA]</scope>
    <source>
        <strain evidence="5 6">Twist</strain>
    </source>
</reference>
<dbReference type="InterPro" id="IPR050771">
    <property type="entry name" value="Alpha-ketoacid_DH_E1_comp"/>
</dbReference>
<gene>
    <name evidence="5" type="primary">pdhA</name>
    <name evidence="5" type="ordered locus">TWT_790</name>
</gene>
<dbReference type="GO" id="GO:0000287">
    <property type="term" value="F:magnesium ion binding"/>
    <property type="evidence" value="ECO:0007669"/>
    <property type="project" value="UniProtKB-ARBA"/>
</dbReference>
<evidence type="ECO:0000313" key="5">
    <source>
        <dbReference type="EMBL" id="AAO44887.1"/>
    </source>
</evidence>
<evidence type="ECO:0000313" key="6">
    <source>
        <dbReference type="Proteomes" id="UP000002200"/>
    </source>
</evidence>
<dbReference type="EMBL" id="AE014184">
    <property type="protein sequence ID" value="AAO44887.1"/>
    <property type="molecule type" value="Genomic_DNA"/>
</dbReference>